<evidence type="ECO:0000313" key="4">
    <source>
        <dbReference type="Proteomes" id="UP001297272"/>
    </source>
</evidence>
<dbReference type="InterPro" id="IPR045851">
    <property type="entry name" value="AMP-bd_C_sf"/>
</dbReference>
<dbReference type="EMBL" id="JAFMNX010000003">
    <property type="protein sequence ID" value="MBS9721423.1"/>
    <property type="molecule type" value="Genomic_DNA"/>
</dbReference>
<dbReference type="SUPFAM" id="SSF56801">
    <property type="entry name" value="Acetyl-CoA synthetase-like"/>
    <property type="match status" value="1"/>
</dbReference>
<evidence type="ECO:0000259" key="2">
    <source>
        <dbReference type="Pfam" id="PF13193"/>
    </source>
</evidence>
<protein>
    <recommendedName>
        <fullName evidence="2">AMP-binding enzyme C-terminal domain-containing protein</fullName>
    </recommendedName>
</protein>
<evidence type="ECO:0000313" key="3">
    <source>
        <dbReference type="EMBL" id="MBS9721423.1"/>
    </source>
</evidence>
<comment type="caution">
    <text evidence="3">The sequence shown here is derived from an EMBL/GenBank/DDBJ whole genome shotgun (WGS) entry which is preliminary data.</text>
</comment>
<keyword evidence="4" id="KW-1185">Reference proteome</keyword>
<sequence length="131" mass="14815">MKPTEEDWQIADRNGRIFEMPDCVERLGPRCVKPIGRRDGAVKVGGYSVWPQRVERMLKELDGVANVAIRLGTNGRLKAFVVPQEGIEPDTLHTSLERFVAERLTSPERPKSFHFGDALPRNDMGKLADWS</sequence>
<organism evidence="3 4">
    <name type="scientific">Tianweitania aestuarii</name>
    <dbReference type="NCBI Taxonomy" id="2814886"/>
    <lineage>
        <taxon>Bacteria</taxon>
        <taxon>Pseudomonadati</taxon>
        <taxon>Pseudomonadota</taxon>
        <taxon>Alphaproteobacteria</taxon>
        <taxon>Hyphomicrobiales</taxon>
        <taxon>Phyllobacteriaceae</taxon>
        <taxon>Tianweitania</taxon>
    </lineage>
</organism>
<dbReference type="InterPro" id="IPR025110">
    <property type="entry name" value="AMP-bd_C"/>
</dbReference>
<dbReference type="RefSeq" id="WP_213985089.1">
    <property type="nucleotide sequence ID" value="NZ_JAFMNX010000003.1"/>
</dbReference>
<dbReference type="PANTHER" id="PTHR43352:SF1">
    <property type="entry name" value="ANTHRANILATE--COA LIGASE"/>
    <property type="match status" value="1"/>
</dbReference>
<accession>A0ABS5RWK5</accession>
<reference evidence="3 4" key="1">
    <citation type="submission" date="2021-03" db="EMBL/GenBank/DDBJ databases">
        <title>Tianweitania aestuarii sp. nov., isolated from a tidal flat.</title>
        <authorList>
            <person name="Park S."/>
            <person name="Yoon J.-H."/>
        </authorList>
    </citation>
    <scope>NUCLEOTIDE SEQUENCE [LARGE SCALE GENOMIC DNA]</scope>
    <source>
        <strain evidence="3 4">BSSL-BM11</strain>
    </source>
</reference>
<dbReference type="Pfam" id="PF13193">
    <property type="entry name" value="AMP-binding_C"/>
    <property type="match status" value="1"/>
</dbReference>
<proteinExistence type="predicted"/>
<keyword evidence="1" id="KW-0436">Ligase</keyword>
<dbReference type="Proteomes" id="UP001297272">
    <property type="component" value="Unassembled WGS sequence"/>
</dbReference>
<dbReference type="Gene3D" id="3.30.300.30">
    <property type="match status" value="1"/>
</dbReference>
<feature type="domain" description="AMP-binding enzyme C-terminal" evidence="2">
    <location>
        <begin position="54"/>
        <end position="126"/>
    </location>
</feature>
<name>A0ABS5RWK5_9HYPH</name>
<evidence type="ECO:0000256" key="1">
    <source>
        <dbReference type="ARBA" id="ARBA00022598"/>
    </source>
</evidence>
<gene>
    <name evidence="3" type="ORF">JYU29_12065</name>
</gene>
<dbReference type="PANTHER" id="PTHR43352">
    <property type="entry name" value="ACETYL-COA SYNTHETASE"/>
    <property type="match status" value="1"/>
</dbReference>